<evidence type="ECO:0000313" key="1">
    <source>
        <dbReference type="EMBL" id="KAI9509477.1"/>
    </source>
</evidence>
<protein>
    <submittedName>
        <fullName evidence="1">Uncharacterized protein</fullName>
    </submittedName>
</protein>
<accession>A0ACC0UF62</accession>
<evidence type="ECO:0000313" key="2">
    <source>
        <dbReference type="Proteomes" id="UP001207468"/>
    </source>
</evidence>
<sequence length="386" mass="44570">MSHLTHRQNVARIVSSIRLTRPYTPFYRLAAHRIPTLWTLYRGLLRASPSPIIRSHIQTLFHDQRHLTSPALTKTQLEKGQRWLDSFKKARQGDEYLRSVLQRFERLVVAHRNLARMCGIVNDSLSWKHRLLSRPIFTAALFKPSIYNGPLPRLKPQPDHISGMIHKRRITRSRRIERQRALFSQIEDLQVETKFETNLAANGERFKPYFSQLYLPEWRAPVESCLEELQAAFERDAARATRSTPPSLLRQLKAARCEKIANKTRERERQMRGEVLSVTRYRSRLGFPAHVLALWSPKVRKANLVARCSAGKVGYVGQVKRALGYRISPEDDGVDNAKRKRLDSLAESVQKSNQSRRDREVMTERRAEGGVLRSKEAVALEGLDSV</sequence>
<comment type="caution">
    <text evidence="1">The sequence shown here is derived from an EMBL/GenBank/DDBJ whole genome shotgun (WGS) entry which is preliminary data.</text>
</comment>
<reference evidence="1" key="1">
    <citation type="submission" date="2021-03" db="EMBL/GenBank/DDBJ databases">
        <title>Evolutionary priming and transition to the ectomycorrhizal habit in an iconic lineage of mushroom-forming fungi: is preadaptation a requirement?</title>
        <authorList>
            <consortium name="DOE Joint Genome Institute"/>
            <person name="Looney B.P."/>
            <person name="Miyauchi S."/>
            <person name="Morin E."/>
            <person name="Drula E."/>
            <person name="Courty P.E."/>
            <person name="Chicoki N."/>
            <person name="Fauchery L."/>
            <person name="Kohler A."/>
            <person name="Kuo A."/>
            <person name="LaButti K."/>
            <person name="Pangilinan J."/>
            <person name="Lipzen A."/>
            <person name="Riley R."/>
            <person name="Andreopoulos W."/>
            <person name="He G."/>
            <person name="Johnson J."/>
            <person name="Barry K.W."/>
            <person name="Grigoriev I.V."/>
            <person name="Nagy L."/>
            <person name="Hibbett D."/>
            <person name="Henrissat B."/>
            <person name="Matheny P.B."/>
            <person name="Labbe J."/>
            <person name="Martin A.F."/>
        </authorList>
    </citation>
    <scope>NUCLEOTIDE SEQUENCE</scope>
    <source>
        <strain evidence="1">BPL698</strain>
    </source>
</reference>
<dbReference type="Proteomes" id="UP001207468">
    <property type="component" value="Unassembled WGS sequence"/>
</dbReference>
<dbReference type="EMBL" id="JAGFNK010000064">
    <property type="protein sequence ID" value="KAI9509477.1"/>
    <property type="molecule type" value="Genomic_DNA"/>
</dbReference>
<keyword evidence="2" id="KW-1185">Reference proteome</keyword>
<organism evidence="1 2">
    <name type="scientific">Russula earlei</name>
    <dbReference type="NCBI Taxonomy" id="71964"/>
    <lineage>
        <taxon>Eukaryota</taxon>
        <taxon>Fungi</taxon>
        <taxon>Dikarya</taxon>
        <taxon>Basidiomycota</taxon>
        <taxon>Agaricomycotina</taxon>
        <taxon>Agaricomycetes</taxon>
        <taxon>Russulales</taxon>
        <taxon>Russulaceae</taxon>
        <taxon>Russula</taxon>
    </lineage>
</organism>
<gene>
    <name evidence="1" type="ORF">F5148DRAFT_1282977</name>
</gene>
<name>A0ACC0UF62_9AGAM</name>
<proteinExistence type="predicted"/>